<accession>A0ABP6T7R3</accession>
<dbReference type="EMBL" id="BAAAYN010000048">
    <property type="protein sequence ID" value="GAA3395339.1"/>
    <property type="molecule type" value="Genomic_DNA"/>
</dbReference>
<proteinExistence type="predicted"/>
<organism evidence="1 2">
    <name type="scientific">Cryptosporangium minutisporangium</name>
    <dbReference type="NCBI Taxonomy" id="113569"/>
    <lineage>
        <taxon>Bacteria</taxon>
        <taxon>Bacillati</taxon>
        <taxon>Actinomycetota</taxon>
        <taxon>Actinomycetes</taxon>
        <taxon>Cryptosporangiales</taxon>
        <taxon>Cryptosporangiaceae</taxon>
        <taxon>Cryptosporangium</taxon>
    </lineage>
</organism>
<dbReference type="InterPro" id="IPR021373">
    <property type="entry name" value="DUF2993"/>
</dbReference>
<evidence type="ECO:0000313" key="2">
    <source>
        <dbReference type="Proteomes" id="UP001501676"/>
    </source>
</evidence>
<evidence type="ECO:0008006" key="3">
    <source>
        <dbReference type="Google" id="ProtNLM"/>
    </source>
</evidence>
<name>A0ABP6T7R3_9ACTN</name>
<evidence type="ECO:0000313" key="1">
    <source>
        <dbReference type="EMBL" id="GAA3395339.1"/>
    </source>
</evidence>
<gene>
    <name evidence="1" type="ORF">GCM10020369_68090</name>
</gene>
<dbReference type="Pfam" id="PF11209">
    <property type="entry name" value="LmeA"/>
    <property type="match status" value="1"/>
</dbReference>
<dbReference type="RefSeq" id="WP_345732376.1">
    <property type="nucleotide sequence ID" value="NZ_BAAAYN010000048.1"/>
</dbReference>
<comment type="caution">
    <text evidence="1">The sequence shown here is derived from an EMBL/GenBank/DDBJ whole genome shotgun (WGS) entry which is preliminary data.</text>
</comment>
<sequence length="245" mass="25271">MAAGKRRGTGCLVLIVVLLVVVCGGAVAVDRAVAAAAENRLTDAVAQNLRDNGTPAASTDVETVGFPFITQLISGNFDGADVRLTNVTTPDGKVDRVDLKLRDVSIPQDVLRGGALHDVTADSITGTGRLSVAEVSRRLGLEGLKLESAGSALRATLPVEVPVVGVVDVRADVTPRLEGDTLTFDVGSVTAEGIEVPPVIVDQVTDQFAQPVTLALPFEVKLDKVTASNGSLTVTGSATNVPLVQ</sequence>
<protein>
    <recommendedName>
        <fullName evidence="3">DUF2993 domain-containing protein</fullName>
    </recommendedName>
</protein>
<reference evidence="2" key="1">
    <citation type="journal article" date="2019" name="Int. J. Syst. Evol. Microbiol.">
        <title>The Global Catalogue of Microorganisms (GCM) 10K type strain sequencing project: providing services to taxonomists for standard genome sequencing and annotation.</title>
        <authorList>
            <consortium name="The Broad Institute Genomics Platform"/>
            <consortium name="The Broad Institute Genome Sequencing Center for Infectious Disease"/>
            <person name="Wu L."/>
            <person name="Ma J."/>
        </authorList>
    </citation>
    <scope>NUCLEOTIDE SEQUENCE [LARGE SCALE GENOMIC DNA]</scope>
    <source>
        <strain evidence="2">JCM 9458</strain>
    </source>
</reference>
<dbReference type="Proteomes" id="UP001501676">
    <property type="component" value="Unassembled WGS sequence"/>
</dbReference>
<keyword evidence="2" id="KW-1185">Reference proteome</keyword>